<dbReference type="EMBL" id="SMFL01000014">
    <property type="protein sequence ID" value="TDE10746.1"/>
    <property type="molecule type" value="Genomic_DNA"/>
</dbReference>
<gene>
    <name evidence="5" type="ORF">E0F88_27110</name>
</gene>
<sequence>MRKVLLLTSLLISLSLVGCELKKKGKEKQDKKNSTGILANFDLNKPEKFNMPESLQEISGIAFNDEKSDTIYAINDEEGKVFRLGWNVPKQLHAKFGKQGDYEDVTIANGHVIVLKSNGSLFTFPFSDAIYDEVDQVREIRALLPKGEYEGMFADQFNNQLYVLCKKCDADYSWNTTSGYVIELGDSLYVSSPFQIDVAGIKEYKGKVKEGFRPSGLAKNPLSNEWFIISASNKLLIVTDSKWKIKEAFPLTGNLFNQPEGIAFDKIGNLYISNEGDDLTLGNILKFERKPK</sequence>
<dbReference type="GO" id="GO:0005886">
    <property type="term" value="C:plasma membrane"/>
    <property type="evidence" value="ECO:0007669"/>
    <property type="project" value="UniProtKB-SubCell"/>
</dbReference>
<dbReference type="InterPro" id="IPR009722">
    <property type="entry name" value="YjiK/CarP"/>
</dbReference>
<comment type="caution">
    <text evidence="5">The sequence shown here is derived from an EMBL/GenBank/DDBJ whole genome shotgun (WGS) entry which is preliminary data.</text>
</comment>
<protein>
    <submittedName>
        <fullName evidence="5">SdiA-regulated family protein</fullName>
    </submittedName>
</protein>
<evidence type="ECO:0000313" key="6">
    <source>
        <dbReference type="Proteomes" id="UP000294850"/>
    </source>
</evidence>
<dbReference type="PROSITE" id="PS51257">
    <property type="entry name" value="PROKAR_LIPOPROTEIN"/>
    <property type="match status" value="1"/>
</dbReference>
<proteinExistence type="inferred from homology"/>
<dbReference type="Proteomes" id="UP000294850">
    <property type="component" value="Unassembled WGS sequence"/>
</dbReference>
<name>A0A4R5DAR6_9BACT</name>
<dbReference type="RefSeq" id="WP_131961445.1">
    <property type="nucleotide sequence ID" value="NZ_SMFL01000014.1"/>
</dbReference>
<comment type="similarity">
    <text evidence="2">Belongs to the YjiK family.</text>
</comment>
<dbReference type="InterPro" id="IPR011042">
    <property type="entry name" value="6-blade_b-propeller_TolB-like"/>
</dbReference>
<evidence type="ECO:0000256" key="1">
    <source>
        <dbReference type="ARBA" id="ARBA00004236"/>
    </source>
</evidence>
<dbReference type="AlphaFoldDB" id="A0A4R5DAR6"/>
<keyword evidence="6" id="KW-1185">Reference proteome</keyword>
<evidence type="ECO:0000256" key="4">
    <source>
        <dbReference type="ARBA" id="ARBA00023136"/>
    </source>
</evidence>
<evidence type="ECO:0000256" key="2">
    <source>
        <dbReference type="ARBA" id="ARBA00009852"/>
    </source>
</evidence>
<dbReference type="OrthoDB" id="5292493at2"/>
<evidence type="ECO:0000256" key="3">
    <source>
        <dbReference type="ARBA" id="ARBA00022475"/>
    </source>
</evidence>
<organism evidence="5 6">
    <name type="scientific">Dyadobacter psychrotolerans</name>
    <dbReference type="NCBI Taxonomy" id="2541721"/>
    <lineage>
        <taxon>Bacteria</taxon>
        <taxon>Pseudomonadati</taxon>
        <taxon>Bacteroidota</taxon>
        <taxon>Cytophagia</taxon>
        <taxon>Cytophagales</taxon>
        <taxon>Spirosomataceae</taxon>
        <taxon>Dyadobacter</taxon>
    </lineage>
</organism>
<reference evidence="5 6" key="1">
    <citation type="submission" date="2019-03" db="EMBL/GenBank/DDBJ databases">
        <title>Dyadobacter AR-3-6 sp. nov., isolated from arctic soil.</title>
        <authorList>
            <person name="Chaudhary D.K."/>
        </authorList>
    </citation>
    <scope>NUCLEOTIDE SEQUENCE [LARGE SCALE GENOMIC DNA]</scope>
    <source>
        <strain evidence="5 6">AR-3-6</strain>
    </source>
</reference>
<dbReference type="Gene3D" id="2.120.10.30">
    <property type="entry name" value="TolB, C-terminal domain"/>
    <property type="match status" value="1"/>
</dbReference>
<dbReference type="SUPFAM" id="SSF63825">
    <property type="entry name" value="YWTD domain"/>
    <property type="match status" value="1"/>
</dbReference>
<keyword evidence="4" id="KW-0472">Membrane</keyword>
<dbReference type="Pfam" id="PF06977">
    <property type="entry name" value="SdiA-regulated"/>
    <property type="match status" value="1"/>
</dbReference>
<comment type="subcellular location">
    <subcellularLocation>
        <location evidence="1">Cell membrane</location>
    </subcellularLocation>
</comment>
<keyword evidence="3" id="KW-1003">Cell membrane</keyword>
<evidence type="ECO:0000313" key="5">
    <source>
        <dbReference type="EMBL" id="TDE10746.1"/>
    </source>
</evidence>
<accession>A0A4R5DAR6</accession>